<evidence type="ECO:0000256" key="2">
    <source>
        <dbReference type="SAM" id="Phobius"/>
    </source>
</evidence>
<feature type="region of interest" description="Disordered" evidence="1">
    <location>
        <begin position="71"/>
        <end position="122"/>
    </location>
</feature>
<keyword evidence="2" id="KW-0812">Transmembrane</keyword>
<name>A0A146L0B8_LYGHE</name>
<dbReference type="AlphaFoldDB" id="A0A146L0B8"/>
<protein>
    <submittedName>
        <fullName evidence="3">Uncharacterized protein</fullName>
    </submittedName>
</protein>
<proteinExistence type="predicted"/>
<accession>A0A146L0B8</accession>
<reference evidence="3" key="1">
    <citation type="journal article" date="2016" name="Gigascience">
        <title>De novo construction of an expanded transcriptome assembly for the western tarnished plant bug, Lygus hesperus.</title>
        <authorList>
            <person name="Tassone E.E."/>
            <person name="Geib S.M."/>
            <person name="Hall B."/>
            <person name="Fabrick J.A."/>
            <person name="Brent C.S."/>
            <person name="Hull J.J."/>
        </authorList>
    </citation>
    <scope>NUCLEOTIDE SEQUENCE</scope>
</reference>
<keyword evidence="2" id="KW-1133">Transmembrane helix</keyword>
<organism evidence="3">
    <name type="scientific">Lygus hesperus</name>
    <name type="common">Western plant bug</name>
    <dbReference type="NCBI Taxonomy" id="30085"/>
    <lineage>
        <taxon>Eukaryota</taxon>
        <taxon>Metazoa</taxon>
        <taxon>Ecdysozoa</taxon>
        <taxon>Arthropoda</taxon>
        <taxon>Hexapoda</taxon>
        <taxon>Insecta</taxon>
        <taxon>Pterygota</taxon>
        <taxon>Neoptera</taxon>
        <taxon>Paraneoptera</taxon>
        <taxon>Hemiptera</taxon>
        <taxon>Heteroptera</taxon>
        <taxon>Panheteroptera</taxon>
        <taxon>Cimicomorpha</taxon>
        <taxon>Miridae</taxon>
        <taxon>Mirini</taxon>
        <taxon>Lygus</taxon>
    </lineage>
</organism>
<dbReference type="EMBL" id="GDHC01017414">
    <property type="protein sequence ID" value="JAQ01215.1"/>
    <property type="molecule type" value="Transcribed_RNA"/>
</dbReference>
<feature type="compositionally biased region" description="Polar residues" evidence="1">
    <location>
        <begin position="73"/>
        <end position="112"/>
    </location>
</feature>
<sequence>MLTATIAFMDTPAEGAIGGIDATRSCRQDLAKQSLQWWCPTCKSTCDEMFPTGNTPPITTLPPLLPTVDASDDTVNSSTNPATTTTISDNGTNGITVPTETETVSDTPHTLSQPPPPSLYQSNTTEDCQLECTDTGGTSSDATPSVPIDECDTTTVTNDAESGLKPIHMQTASTTTYVDIQIIFLTIIILCMILYKILYRYHSDDVYVFNSTSFKF</sequence>
<evidence type="ECO:0000256" key="1">
    <source>
        <dbReference type="SAM" id="MobiDB-lite"/>
    </source>
</evidence>
<feature type="transmembrane region" description="Helical" evidence="2">
    <location>
        <begin position="180"/>
        <end position="199"/>
    </location>
</feature>
<gene>
    <name evidence="3" type="ORF">g.27943</name>
</gene>
<keyword evidence="2" id="KW-0472">Membrane</keyword>
<evidence type="ECO:0000313" key="3">
    <source>
        <dbReference type="EMBL" id="JAQ01215.1"/>
    </source>
</evidence>